<dbReference type="RefSeq" id="WP_281763528.1">
    <property type="nucleotide sequence ID" value="NZ_BRVO01000001.1"/>
</dbReference>
<organism evidence="3 4">
    <name type="scientific">Neptunitalea lumnitzerae</name>
    <dbReference type="NCBI Taxonomy" id="2965509"/>
    <lineage>
        <taxon>Bacteria</taxon>
        <taxon>Pseudomonadati</taxon>
        <taxon>Bacteroidota</taxon>
        <taxon>Flavobacteriia</taxon>
        <taxon>Flavobacteriales</taxon>
        <taxon>Flavobacteriaceae</taxon>
        <taxon>Neptunitalea</taxon>
    </lineage>
</organism>
<dbReference type="InterPro" id="IPR050345">
    <property type="entry name" value="Aliph_Amidase/BUP"/>
</dbReference>
<evidence type="ECO:0000313" key="4">
    <source>
        <dbReference type="Proteomes" id="UP001143543"/>
    </source>
</evidence>
<protein>
    <submittedName>
        <fullName evidence="3">Hydrolase</fullName>
    </submittedName>
</protein>
<evidence type="ECO:0000256" key="1">
    <source>
        <dbReference type="ARBA" id="ARBA00022801"/>
    </source>
</evidence>
<sequence>MKIALAQIQPIAGSIATNMATHLQFIERAAKEKVKLIVFPELSLTGYEPRLAKTHTVLTSDGYLQFFRDACEKHHITIAVGAPVQADEGIAIGMLVFQRKPGLEIYEKQLLHPDEELYFTPGKKQLIFEVKKNKIAPAICYESLQPKHAVQAKALGAEMYIVSAAKTGGGMIMAEDHYAEIAKTYQMPVLVCNSIGFCDDFMSEGLSAVWDKNGKKIAQLSTDTAGLLIYDSETNIATTHY</sequence>
<comment type="caution">
    <text evidence="3">The sequence shown here is derived from an EMBL/GenBank/DDBJ whole genome shotgun (WGS) entry which is preliminary data.</text>
</comment>
<keyword evidence="1 3" id="KW-0378">Hydrolase</keyword>
<accession>A0ABQ5MEP8</accession>
<proteinExistence type="predicted"/>
<dbReference type="InterPro" id="IPR036526">
    <property type="entry name" value="C-N_Hydrolase_sf"/>
</dbReference>
<feature type="domain" description="CN hydrolase" evidence="2">
    <location>
        <begin position="1"/>
        <end position="236"/>
    </location>
</feature>
<reference evidence="3" key="1">
    <citation type="submission" date="2022-07" db="EMBL/GenBank/DDBJ databases">
        <title>Taxonomy of Novel Oxalotrophic and Methylotrophic Bacteria.</title>
        <authorList>
            <person name="Sahin N."/>
            <person name="Tani A."/>
        </authorList>
    </citation>
    <scope>NUCLEOTIDE SEQUENCE</scope>
    <source>
        <strain evidence="3">Y10</strain>
    </source>
</reference>
<dbReference type="Proteomes" id="UP001143543">
    <property type="component" value="Unassembled WGS sequence"/>
</dbReference>
<evidence type="ECO:0000259" key="2">
    <source>
        <dbReference type="PROSITE" id="PS50263"/>
    </source>
</evidence>
<dbReference type="CDD" id="cd07197">
    <property type="entry name" value="nitrilase"/>
    <property type="match status" value="1"/>
</dbReference>
<dbReference type="InterPro" id="IPR003010">
    <property type="entry name" value="C-N_Hydrolase"/>
</dbReference>
<gene>
    <name evidence="3" type="ORF">Y10_02320</name>
</gene>
<dbReference type="PANTHER" id="PTHR43674:SF2">
    <property type="entry name" value="BETA-UREIDOPROPIONASE"/>
    <property type="match status" value="1"/>
</dbReference>
<evidence type="ECO:0000313" key="3">
    <source>
        <dbReference type="EMBL" id="GLB47864.1"/>
    </source>
</evidence>
<dbReference type="GO" id="GO:0016787">
    <property type="term" value="F:hydrolase activity"/>
    <property type="evidence" value="ECO:0007669"/>
    <property type="project" value="UniProtKB-KW"/>
</dbReference>
<dbReference type="PANTHER" id="PTHR43674">
    <property type="entry name" value="NITRILASE C965.09-RELATED"/>
    <property type="match status" value="1"/>
</dbReference>
<name>A0ABQ5MEP8_9FLAO</name>
<dbReference type="Gene3D" id="3.60.110.10">
    <property type="entry name" value="Carbon-nitrogen hydrolase"/>
    <property type="match status" value="1"/>
</dbReference>
<dbReference type="Pfam" id="PF00795">
    <property type="entry name" value="CN_hydrolase"/>
    <property type="match status" value="1"/>
</dbReference>
<keyword evidence="4" id="KW-1185">Reference proteome</keyword>
<dbReference type="PROSITE" id="PS50263">
    <property type="entry name" value="CN_HYDROLASE"/>
    <property type="match status" value="1"/>
</dbReference>
<dbReference type="EMBL" id="BRVO01000001">
    <property type="protein sequence ID" value="GLB47864.1"/>
    <property type="molecule type" value="Genomic_DNA"/>
</dbReference>
<dbReference type="SUPFAM" id="SSF56317">
    <property type="entry name" value="Carbon-nitrogen hydrolase"/>
    <property type="match status" value="1"/>
</dbReference>